<dbReference type="STRING" id="1176587.A8C56_04605"/>
<gene>
    <name evidence="1" type="ORF">A8C56_04605</name>
</gene>
<dbReference type="AlphaFoldDB" id="A0A1A9HZ52"/>
<keyword evidence="2" id="KW-1185">Reference proteome</keyword>
<sequence>MKKLIFIVPVLFFIKLNAQQFITTGVIEYEARTNQHKIIEGYEWLQGVKDQIPQFSTSYYLLNFNKTQSVYKYSRTTDTRRGFMFFGGREDDKVWFNDYAAKKYTDVVTIDDNYLVSGDLKKIKWKLYPSDQRIIAGFNCRRASTILFDSVYVFAYYTEEIPVPGGPMGLNGLPGMILGVTVPRLFTSWVATYVKLDAPKDIQPPVKGKKKTTEEIYKSLRDLSKSWGKNGEKFLSPLIWRTFL</sequence>
<dbReference type="Proteomes" id="UP000077667">
    <property type="component" value="Chromosome"/>
</dbReference>
<evidence type="ECO:0000313" key="1">
    <source>
        <dbReference type="EMBL" id="ANH80355.1"/>
    </source>
</evidence>
<dbReference type="InterPro" id="IPR005901">
    <property type="entry name" value="GLPGLI"/>
</dbReference>
<dbReference type="OrthoDB" id="1440774at2"/>
<organism evidence="1 2">
    <name type="scientific">Niabella ginsenosidivorans</name>
    <dbReference type="NCBI Taxonomy" id="1176587"/>
    <lineage>
        <taxon>Bacteria</taxon>
        <taxon>Pseudomonadati</taxon>
        <taxon>Bacteroidota</taxon>
        <taxon>Chitinophagia</taxon>
        <taxon>Chitinophagales</taxon>
        <taxon>Chitinophagaceae</taxon>
        <taxon>Niabella</taxon>
    </lineage>
</organism>
<proteinExistence type="predicted"/>
<accession>A0A1A9HZ52</accession>
<dbReference type="RefSeq" id="WP_067752660.1">
    <property type="nucleotide sequence ID" value="NZ_CP015772.1"/>
</dbReference>
<dbReference type="EMBL" id="CP015772">
    <property type="protein sequence ID" value="ANH80355.1"/>
    <property type="molecule type" value="Genomic_DNA"/>
</dbReference>
<dbReference type="KEGG" id="nia:A8C56_04605"/>
<dbReference type="NCBIfam" id="TIGR01200">
    <property type="entry name" value="GLPGLI"/>
    <property type="match status" value="1"/>
</dbReference>
<name>A0A1A9HZ52_9BACT</name>
<reference evidence="1 2" key="1">
    <citation type="submission" date="2016-05" db="EMBL/GenBank/DDBJ databases">
        <title>Niabella ginsenosidivorans BS26 whole genome sequencing.</title>
        <authorList>
            <person name="Im W.T."/>
            <person name="Siddiqi M.Z."/>
        </authorList>
    </citation>
    <scope>NUCLEOTIDE SEQUENCE [LARGE SCALE GENOMIC DNA]</scope>
    <source>
        <strain evidence="1 2">BS26</strain>
    </source>
</reference>
<evidence type="ECO:0008006" key="3">
    <source>
        <dbReference type="Google" id="ProtNLM"/>
    </source>
</evidence>
<protein>
    <recommendedName>
        <fullName evidence="3">GLPGLI family protein</fullName>
    </recommendedName>
</protein>
<dbReference type="Pfam" id="PF09697">
    <property type="entry name" value="Porph_ging"/>
    <property type="match status" value="1"/>
</dbReference>
<evidence type="ECO:0000313" key="2">
    <source>
        <dbReference type="Proteomes" id="UP000077667"/>
    </source>
</evidence>